<accession>A0ACB9DDD8</accession>
<evidence type="ECO:0000313" key="1">
    <source>
        <dbReference type="EMBL" id="KAI3744493.1"/>
    </source>
</evidence>
<sequence length="191" mass="21577">MFGFVRFIEVHDLQLLVRILRTIWTMVLSDDDVRVSIDVGCCVIGQVHDIQCIEYLMGICDKEGFHNAHWGDIIFLDDDQEESMTIEKVCIRTKSFKEVMEVCKVMIKKVPYKVDINELSPGSPSICGVDKSEEEDVGVNLNLDVDLASLPSSKGDDLEGGWIRTLGYDLKVFKEDLRNLVNGMGKNLGFQ</sequence>
<comment type="caution">
    <text evidence="1">The sequence shown here is derived from an EMBL/GenBank/DDBJ whole genome shotgun (WGS) entry which is preliminary data.</text>
</comment>
<organism evidence="1 2">
    <name type="scientific">Smallanthus sonchifolius</name>
    <dbReference type="NCBI Taxonomy" id="185202"/>
    <lineage>
        <taxon>Eukaryota</taxon>
        <taxon>Viridiplantae</taxon>
        <taxon>Streptophyta</taxon>
        <taxon>Embryophyta</taxon>
        <taxon>Tracheophyta</taxon>
        <taxon>Spermatophyta</taxon>
        <taxon>Magnoliopsida</taxon>
        <taxon>eudicotyledons</taxon>
        <taxon>Gunneridae</taxon>
        <taxon>Pentapetalae</taxon>
        <taxon>asterids</taxon>
        <taxon>campanulids</taxon>
        <taxon>Asterales</taxon>
        <taxon>Asteraceae</taxon>
        <taxon>Asteroideae</taxon>
        <taxon>Heliantheae alliance</taxon>
        <taxon>Millerieae</taxon>
        <taxon>Smallanthus</taxon>
    </lineage>
</organism>
<reference evidence="1 2" key="2">
    <citation type="journal article" date="2022" name="Mol. Ecol. Resour.">
        <title>The genomes of chicory, endive, great burdock and yacon provide insights into Asteraceae paleo-polyploidization history and plant inulin production.</title>
        <authorList>
            <person name="Fan W."/>
            <person name="Wang S."/>
            <person name="Wang H."/>
            <person name="Wang A."/>
            <person name="Jiang F."/>
            <person name="Liu H."/>
            <person name="Zhao H."/>
            <person name="Xu D."/>
            <person name="Zhang Y."/>
        </authorList>
    </citation>
    <scope>NUCLEOTIDE SEQUENCE [LARGE SCALE GENOMIC DNA]</scope>
    <source>
        <strain evidence="2">cv. Yunnan</strain>
        <tissue evidence="1">Leaves</tissue>
    </source>
</reference>
<keyword evidence="2" id="KW-1185">Reference proteome</keyword>
<reference evidence="2" key="1">
    <citation type="journal article" date="2022" name="Mol. Ecol. Resour.">
        <title>The genomes of chicory, endive, great burdock and yacon provide insights into Asteraceae palaeo-polyploidization history and plant inulin production.</title>
        <authorList>
            <person name="Fan W."/>
            <person name="Wang S."/>
            <person name="Wang H."/>
            <person name="Wang A."/>
            <person name="Jiang F."/>
            <person name="Liu H."/>
            <person name="Zhao H."/>
            <person name="Xu D."/>
            <person name="Zhang Y."/>
        </authorList>
    </citation>
    <scope>NUCLEOTIDE SEQUENCE [LARGE SCALE GENOMIC DNA]</scope>
    <source>
        <strain evidence="2">cv. Yunnan</strain>
    </source>
</reference>
<name>A0ACB9DDD8_9ASTR</name>
<evidence type="ECO:0000313" key="2">
    <source>
        <dbReference type="Proteomes" id="UP001056120"/>
    </source>
</evidence>
<proteinExistence type="predicted"/>
<dbReference type="EMBL" id="CM042036">
    <property type="protein sequence ID" value="KAI3744493.1"/>
    <property type="molecule type" value="Genomic_DNA"/>
</dbReference>
<dbReference type="Proteomes" id="UP001056120">
    <property type="component" value="Linkage Group LG19"/>
</dbReference>
<gene>
    <name evidence="1" type="ORF">L1987_57575</name>
</gene>
<protein>
    <submittedName>
        <fullName evidence="1">Uncharacterized protein</fullName>
    </submittedName>
</protein>